<dbReference type="AlphaFoldDB" id="A0A6C0F9G3"/>
<dbReference type="EMBL" id="MN738791">
    <property type="protein sequence ID" value="QHT37243.1"/>
    <property type="molecule type" value="Genomic_DNA"/>
</dbReference>
<reference evidence="1" key="1">
    <citation type="journal article" date="2020" name="Nature">
        <title>Giant virus diversity and host interactions through global metagenomics.</title>
        <authorList>
            <person name="Schulz F."/>
            <person name="Roux S."/>
            <person name="Paez-Espino D."/>
            <person name="Jungbluth S."/>
            <person name="Walsh D.A."/>
            <person name="Denef V.J."/>
            <person name="McMahon K.D."/>
            <person name="Konstantinidis K.T."/>
            <person name="Eloe-Fadrosh E.A."/>
            <person name="Kyrpides N.C."/>
            <person name="Woyke T."/>
        </authorList>
    </citation>
    <scope>NUCLEOTIDE SEQUENCE</scope>
    <source>
        <strain evidence="1">GVMAG-S-ERX555967-131</strain>
    </source>
</reference>
<sequence>MGRIFIEHLTSAYKCKKCNTCLFSSNDIINRKIESSIDTCLCVQNLFNFLSFASNNICILKSYSTLTLFDEDVIFHENGCEETRYLFCKVCLHHVGWIYKSLYIICTSSVFC</sequence>
<organism evidence="1">
    <name type="scientific">viral metagenome</name>
    <dbReference type="NCBI Taxonomy" id="1070528"/>
    <lineage>
        <taxon>unclassified sequences</taxon>
        <taxon>metagenomes</taxon>
        <taxon>organismal metagenomes</taxon>
    </lineage>
</organism>
<evidence type="ECO:0000313" key="1">
    <source>
        <dbReference type="EMBL" id="QHT37243.1"/>
    </source>
</evidence>
<accession>A0A6C0F9G3</accession>
<protein>
    <submittedName>
        <fullName evidence="1">Uncharacterized protein</fullName>
    </submittedName>
</protein>
<name>A0A6C0F9G3_9ZZZZ</name>
<proteinExistence type="predicted"/>